<dbReference type="EMBL" id="CAJPEX010005202">
    <property type="protein sequence ID" value="CAG0923460.1"/>
    <property type="molecule type" value="Genomic_DNA"/>
</dbReference>
<dbReference type="Pfam" id="PF00754">
    <property type="entry name" value="F5_F8_type_C"/>
    <property type="match status" value="1"/>
</dbReference>
<feature type="domain" description="F5/8 type C" evidence="13">
    <location>
        <begin position="1"/>
        <end position="151"/>
    </location>
</feature>
<evidence type="ECO:0000256" key="11">
    <source>
        <dbReference type="ARBA" id="ARBA00023180"/>
    </source>
</evidence>
<dbReference type="OrthoDB" id="6071166at2759"/>
<dbReference type="GO" id="GO:0005524">
    <property type="term" value="F:ATP binding"/>
    <property type="evidence" value="ECO:0007669"/>
    <property type="project" value="UniProtKB-KW"/>
</dbReference>
<keyword evidence="7" id="KW-1133">Transmembrane helix</keyword>
<dbReference type="InterPro" id="IPR048525">
    <property type="entry name" value="DDR1-2_DS-like"/>
</dbReference>
<dbReference type="InterPro" id="IPR008979">
    <property type="entry name" value="Galactose-bd-like_sf"/>
</dbReference>
<gene>
    <name evidence="14" type="ORF">NMOB1V02_LOCUS10924</name>
</gene>
<accession>A0A7R9C0E0</accession>
<dbReference type="Gene3D" id="2.60.120.1190">
    <property type="match status" value="1"/>
</dbReference>
<sequence length="216" mass="23965">MKSGDIADEQLSASSSFDVSSVGPRHARLGHEIDGGAWCPNTLVSTGMEEWLEIRLKAMHVITGVESQGRFGNGQGLEYSEKYRLQYWRPGFNQWRAYKARNGTEILEGNRNTYVANKNALDPPIIASKIRILPFSHHVRTVCMRVELHGCNYTGGVVSYSMPQGERWNQSVELLDWTYDGKDDSGFLSGGLGQLVDGRTGQEKIATLKGPKSGEQ</sequence>
<organism evidence="14">
    <name type="scientific">Notodromas monacha</name>
    <dbReference type="NCBI Taxonomy" id="399045"/>
    <lineage>
        <taxon>Eukaryota</taxon>
        <taxon>Metazoa</taxon>
        <taxon>Ecdysozoa</taxon>
        <taxon>Arthropoda</taxon>
        <taxon>Crustacea</taxon>
        <taxon>Oligostraca</taxon>
        <taxon>Ostracoda</taxon>
        <taxon>Podocopa</taxon>
        <taxon>Podocopida</taxon>
        <taxon>Cypridocopina</taxon>
        <taxon>Cypridoidea</taxon>
        <taxon>Cyprididae</taxon>
        <taxon>Notodromas</taxon>
    </lineage>
</organism>
<evidence type="ECO:0000256" key="4">
    <source>
        <dbReference type="ARBA" id="ARBA00022729"/>
    </source>
</evidence>
<evidence type="ECO:0000256" key="8">
    <source>
        <dbReference type="ARBA" id="ARBA00023136"/>
    </source>
</evidence>
<evidence type="ECO:0000259" key="13">
    <source>
        <dbReference type="PROSITE" id="PS50022"/>
    </source>
</evidence>
<keyword evidence="5" id="KW-0547">Nucleotide-binding</keyword>
<comment type="similarity">
    <text evidence="12">Belongs to the protein kinase superfamily. Tyr protein kinase family. Insulin receptor subfamily.</text>
</comment>
<dbReference type="PROSITE" id="PS01286">
    <property type="entry name" value="FA58C_2"/>
    <property type="match status" value="1"/>
</dbReference>
<comment type="subcellular location">
    <subcellularLocation>
        <location evidence="1">Cell membrane</location>
        <topology evidence="1">Single-pass type I membrane protein</topology>
    </subcellularLocation>
</comment>
<protein>
    <recommendedName>
        <fullName evidence="13">F5/8 type C domain-containing protein</fullName>
    </recommendedName>
</protein>
<keyword evidence="11" id="KW-0325">Glycoprotein</keyword>
<dbReference type="EMBL" id="OA887239">
    <property type="protein sequence ID" value="CAD7283308.1"/>
    <property type="molecule type" value="Genomic_DNA"/>
</dbReference>
<keyword evidence="9" id="KW-1015">Disulfide bond</keyword>
<dbReference type="SMART" id="SM00231">
    <property type="entry name" value="FA58C"/>
    <property type="match status" value="1"/>
</dbReference>
<evidence type="ECO:0000256" key="6">
    <source>
        <dbReference type="ARBA" id="ARBA00022840"/>
    </source>
</evidence>
<keyword evidence="8" id="KW-0472">Membrane</keyword>
<keyword evidence="15" id="KW-1185">Reference proteome</keyword>
<dbReference type="PROSITE" id="PS50022">
    <property type="entry name" value="FA58C_3"/>
    <property type="match status" value="1"/>
</dbReference>
<evidence type="ECO:0000256" key="9">
    <source>
        <dbReference type="ARBA" id="ARBA00023157"/>
    </source>
</evidence>
<dbReference type="Gene3D" id="2.60.120.260">
    <property type="entry name" value="Galactose-binding domain-like"/>
    <property type="match status" value="1"/>
</dbReference>
<keyword evidence="4" id="KW-0732">Signal</keyword>
<proteinExistence type="inferred from homology"/>
<keyword evidence="10" id="KW-0675">Receptor</keyword>
<dbReference type="SUPFAM" id="SSF49785">
    <property type="entry name" value="Galactose-binding domain-like"/>
    <property type="match status" value="1"/>
</dbReference>
<dbReference type="Proteomes" id="UP000678499">
    <property type="component" value="Unassembled WGS sequence"/>
</dbReference>
<evidence type="ECO:0000256" key="5">
    <source>
        <dbReference type="ARBA" id="ARBA00022741"/>
    </source>
</evidence>
<evidence type="ECO:0000256" key="7">
    <source>
        <dbReference type="ARBA" id="ARBA00022989"/>
    </source>
</evidence>
<evidence type="ECO:0000256" key="12">
    <source>
        <dbReference type="ARBA" id="ARBA00061639"/>
    </source>
</evidence>
<dbReference type="PANTHER" id="PTHR24543:SF291">
    <property type="entry name" value="SMOKE ALARM, ISOFORM D"/>
    <property type="match status" value="1"/>
</dbReference>
<dbReference type="GO" id="GO:0048680">
    <property type="term" value="P:positive regulation of axon regeneration"/>
    <property type="evidence" value="ECO:0007669"/>
    <property type="project" value="UniProtKB-ARBA"/>
</dbReference>
<keyword evidence="6" id="KW-0067">ATP-binding</keyword>
<evidence type="ECO:0000256" key="3">
    <source>
        <dbReference type="ARBA" id="ARBA00022692"/>
    </source>
</evidence>
<dbReference type="AlphaFoldDB" id="A0A7R9C0E0"/>
<dbReference type="Pfam" id="PF21114">
    <property type="entry name" value="DDR1-2_DS-like"/>
    <property type="match status" value="1"/>
</dbReference>
<evidence type="ECO:0000313" key="15">
    <source>
        <dbReference type="Proteomes" id="UP000678499"/>
    </source>
</evidence>
<name>A0A7R9C0E0_9CRUS</name>
<dbReference type="PANTHER" id="PTHR24543">
    <property type="entry name" value="MULTICOPPER OXIDASE-RELATED"/>
    <property type="match status" value="1"/>
</dbReference>
<evidence type="ECO:0000256" key="2">
    <source>
        <dbReference type="ARBA" id="ARBA00022475"/>
    </source>
</evidence>
<keyword evidence="3" id="KW-0812">Transmembrane</keyword>
<dbReference type="FunFam" id="2.60.120.260:FF:000007">
    <property type="entry name" value="Discoidin domain receptor tyrosine kinase 1"/>
    <property type="match status" value="1"/>
</dbReference>
<evidence type="ECO:0000256" key="1">
    <source>
        <dbReference type="ARBA" id="ARBA00004251"/>
    </source>
</evidence>
<dbReference type="InterPro" id="IPR000421">
    <property type="entry name" value="FA58C"/>
</dbReference>
<evidence type="ECO:0000313" key="14">
    <source>
        <dbReference type="EMBL" id="CAD7283308.1"/>
    </source>
</evidence>
<reference evidence="14" key="1">
    <citation type="submission" date="2020-11" db="EMBL/GenBank/DDBJ databases">
        <authorList>
            <person name="Tran Van P."/>
        </authorList>
    </citation>
    <scope>NUCLEOTIDE SEQUENCE</scope>
</reference>
<dbReference type="GO" id="GO:0005886">
    <property type="term" value="C:plasma membrane"/>
    <property type="evidence" value="ECO:0007669"/>
    <property type="project" value="UniProtKB-SubCell"/>
</dbReference>
<evidence type="ECO:0000256" key="10">
    <source>
        <dbReference type="ARBA" id="ARBA00023170"/>
    </source>
</evidence>
<keyword evidence="2" id="KW-1003">Cell membrane</keyword>
<feature type="non-terminal residue" evidence="14">
    <location>
        <position position="1"/>
    </location>
</feature>